<dbReference type="RefSeq" id="WP_308862659.1">
    <property type="nucleotide sequence ID" value="NZ_JAVHUL010000001.1"/>
</dbReference>
<feature type="domain" description="Transposase IS200-like" evidence="1">
    <location>
        <begin position="9"/>
        <end position="148"/>
    </location>
</feature>
<dbReference type="NCBIfam" id="NF047646">
    <property type="entry name" value="REP_Tyr_transpos"/>
    <property type="match status" value="1"/>
</dbReference>
<name>A0ABU0ZX60_9FLAO</name>
<gene>
    <name evidence="2" type="ORF">RBU60_00545</name>
</gene>
<dbReference type="Proteomes" id="UP001230915">
    <property type="component" value="Unassembled WGS sequence"/>
</dbReference>
<protein>
    <submittedName>
        <fullName evidence="2">Transposase</fullName>
    </submittedName>
</protein>
<proteinExistence type="predicted"/>
<organism evidence="2 3">
    <name type="scientific">Mesonia profundi</name>
    <dbReference type="NCBI Taxonomy" id="3070998"/>
    <lineage>
        <taxon>Bacteria</taxon>
        <taxon>Pseudomonadati</taxon>
        <taxon>Bacteroidota</taxon>
        <taxon>Flavobacteriia</taxon>
        <taxon>Flavobacteriales</taxon>
        <taxon>Flavobacteriaceae</taxon>
        <taxon>Mesonia</taxon>
    </lineage>
</organism>
<dbReference type="SMART" id="SM01321">
    <property type="entry name" value="Y1_Tnp"/>
    <property type="match status" value="1"/>
</dbReference>
<dbReference type="Pfam" id="PF01797">
    <property type="entry name" value="Y1_Tnp"/>
    <property type="match status" value="1"/>
</dbReference>
<dbReference type="EMBL" id="JAVHUL010000001">
    <property type="protein sequence ID" value="MDQ7916052.1"/>
    <property type="molecule type" value="Genomic_DNA"/>
</dbReference>
<keyword evidence="3" id="KW-1185">Reference proteome</keyword>
<dbReference type="SUPFAM" id="SSF143422">
    <property type="entry name" value="Transposase IS200-like"/>
    <property type="match status" value="1"/>
</dbReference>
<dbReference type="InterPro" id="IPR002686">
    <property type="entry name" value="Transposase_17"/>
</dbReference>
<dbReference type="InterPro" id="IPR052715">
    <property type="entry name" value="RAYT_transposase"/>
</dbReference>
<dbReference type="PANTHER" id="PTHR36966">
    <property type="entry name" value="REP-ASSOCIATED TYROSINE TRANSPOSASE"/>
    <property type="match status" value="1"/>
</dbReference>
<dbReference type="Gene3D" id="3.30.70.1290">
    <property type="entry name" value="Transposase IS200-like"/>
    <property type="match status" value="1"/>
</dbReference>
<dbReference type="PANTHER" id="PTHR36966:SF1">
    <property type="entry name" value="REP-ASSOCIATED TYROSINE TRANSPOSASE"/>
    <property type="match status" value="1"/>
</dbReference>
<evidence type="ECO:0000313" key="2">
    <source>
        <dbReference type="EMBL" id="MDQ7916052.1"/>
    </source>
</evidence>
<dbReference type="InterPro" id="IPR036515">
    <property type="entry name" value="Transposase_17_sf"/>
</dbReference>
<evidence type="ECO:0000259" key="1">
    <source>
        <dbReference type="SMART" id="SM01321"/>
    </source>
</evidence>
<sequence length="186" mass="22032">MSRKYKFHNPNAAYFISFAVINWIDVFTREAYFNVITDSLDYCRKNKGMLLFAYCIMPSHIHLIFRDDNENPSGLLRDFKGFTSKKMIESIIAHPKESRREWMLSMFKRAGEKNSNIKNYQFWQQNNHPIELWSPHVIKQKVNYIHNNPVKAGLVTKPWEWKHSSAKNYAALDAVIEIDAIGFWDR</sequence>
<evidence type="ECO:0000313" key="3">
    <source>
        <dbReference type="Proteomes" id="UP001230915"/>
    </source>
</evidence>
<comment type="caution">
    <text evidence="2">The sequence shown here is derived from an EMBL/GenBank/DDBJ whole genome shotgun (WGS) entry which is preliminary data.</text>
</comment>
<reference evidence="2 3" key="1">
    <citation type="submission" date="2023-08" db="EMBL/GenBank/DDBJ databases">
        <title>Mesonia sp. MT50, isolated from deep-sea sediment of the Mariana Trench.</title>
        <authorList>
            <person name="Fu H."/>
        </authorList>
    </citation>
    <scope>NUCLEOTIDE SEQUENCE [LARGE SCALE GENOMIC DNA]</scope>
    <source>
        <strain evidence="2 3">MT50</strain>
    </source>
</reference>
<accession>A0ABU0ZX60</accession>